<dbReference type="Proteomes" id="UP000250163">
    <property type="component" value="Chromosome MORIYA"/>
</dbReference>
<name>A0A330LKJ4_9GAMM</name>
<protein>
    <recommendedName>
        <fullName evidence="3">Type VI secretion system protein ImpG</fullName>
    </recommendedName>
</protein>
<dbReference type="AlphaFoldDB" id="A0A330LKJ4"/>
<gene>
    <name evidence="1" type="ORF">MORIYA_0671</name>
</gene>
<dbReference type="EMBL" id="LS483250">
    <property type="protein sequence ID" value="SQD77149.1"/>
    <property type="molecule type" value="Genomic_DNA"/>
</dbReference>
<proteinExistence type="predicted"/>
<sequence length="611" mass="68644">MSDDLLSYYNRELSYLRRMGADYAKKYPKIAGRLKLDDDSVEDPHVSRLLEGVSLLTAQIRQKLDDSFPELTDALLGQLAPDYQVTIPSLGICQLNVNEIVSNGSLFAKGSRVVTHVAGYKACEFTTCYDTDVKPLTIEDIRFKNAPFNAPDSPWITKPHSVLQFSLKHFVAGDNLSMVNPDKLRFYLGGQLQHAFLLYTHLFQHLIGISISAKDDFSHSKTLETRHLSTVGFDHDESVLPYGKKSFDGYRLLVEQFVFPQKFLFVELVDLLSKLTPEYHDEVQFHFYFSAPSSELESNINHDSLKLNCTPIINCFEQQLEPVILSPSVYEYRIVADNRDESCSEVVAITDVALYDSEMDKTILGPFYSQSHPSYQDVQHFWVARREHSDWSGGVAQKGTELFISVVDREFNSFTDVAANGSSQRLSLHGRCSNRNLPVQLPYGGGNPVLHTPTGGHMVQSATCMTPFTAAVRPELGKATRWQLLRLVSLEHFSGNEGRDKLCDLLHLFNFANNAASNTQIQHIDALTITPATAKLQVQGRMGVCYGSDINLTLNPAGFPDNDLFFFASVLDRFFALFAAINSFTRLKVTCHGSTQLYHQWPARIGERALL</sequence>
<keyword evidence="2" id="KW-1185">Reference proteome</keyword>
<dbReference type="InterPro" id="IPR010272">
    <property type="entry name" value="T6SS_TssF"/>
</dbReference>
<dbReference type="OrthoDB" id="9763676at2"/>
<dbReference type="PANTHER" id="PTHR35370:SF1">
    <property type="entry name" value="TYPE VI SECRETION SYSTEM COMPONENT TSSF1"/>
    <property type="match status" value="1"/>
</dbReference>
<dbReference type="PANTHER" id="PTHR35370">
    <property type="entry name" value="CYTOPLASMIC PROTEIN-RELATED-RELATED"/>
    <property type="match status" value="1"/>
</dbReference>
<evidence type="ECO:0000313" key="2">
    <source>
        <dbReference type="Proteomes" id="UP000250163"/>
    </source>
</evidence>
<accession>A0A330LKJ4</accession>
<reference evidence="2" key="1">
    <citation type="submission" date="2018-05" db="EMBL/GenBank/DDBJ databases">
        <authorList>
            <person name="Cea G.-C."/>
            <person name="William W."/>
        </authorList>
    </citation>
    <scope>NUCLEOTIDE SEQUENCE [LARGE SCALE GENOMIC DNA]</scope>
    <source>
        <strain evidence="2">DB21MT 5</strain>
    </source>
</reference>
<dbReference type="PIRSF" id="PIRSF028304">
    <property type="entry name" value="UCP028304"/>
    <property type="match status" value="1"/>
</dbReference>
<organism evidence="1 2">
    <name type="scientific">Moritella yayanosii</name>
    <dbReference type="NCBI Taxonomy" id="69539"/>
    <lineage>
        <taxon>Bacteria</taxon>
        <taxon>Pseudomonadati</taxon>
        <taxon>Pseudomonadota</taxon>
        <taxon>Gammaproteobacteria</taxon>
        <taxon>Alteromonadales</taxon>
        <taxon>Moritellaceae</taxon>
        <taxon>Moritella</taxon>
    </lineage>
</organism>
<dbReference type="NCBIfam" id="TIGR03359">
    <property type="entry name" value="VI_chp_6"/>
    <property type="match status" value="1"/>
</dbReference>
<dbReference type="Pfam" id="PF05947">
    <property type="entry name" value="T6SS_TssF"/>
    <property type="match status" value="1"/>
</dbReference>
<dbReference type="RefSeq" id="WP_112712644.1">
    <property type="nucleotide sequence ID" value="NZ_LS483250.1"/>
</dbReference>
<dbReference type="KEGG" id="mya:MORIYA_0671"/>
<evidence type="ECO:0008006" key="3">
    <source>
        <dbReference type="Google" id="ProtNLM"/>
    </source>
</evidence>
<evidence type="ECO:0000313" key="1">
    <source>
        <dbReference type="EMBL" id="SQD77149.1"/>
    </source>
</evidence>